<evidence type="ECO:0000256" key="1">
    <source>
        <dbReference type="ARBA" id="ARBA00023157"/>
    </source>
</evidence>
<protein>
    <recommendedName>
        <fullName evidence="3">CUB domain-containing protein</fullName>
    </recommendedName>
</protein>
<dbReference type="InterPro" id="IPR035914">
    <property type="entry name" value="Sperma_CUB_dom_sf"/>
</dbReference>
<dbReference type="EMBL" id="UZAI01010483">
    <property type="protein sequence ID" value="VDP07166.1"/>
    <property type="molecule type" value="Genomic_DNA"/>
</dbReference>
<dbReference type="PANTHER" id="PTHR46908">
    <property type="entry name" value="CUBILIN-LIKE PROTEIN"/>
    <property type="match status" value="1"/>
</dbReference>
<comment type="caution">
    <text evidence="2">Lacks conserved residue(s) required for the propagation of feature annotation.</text>
</comment>
<dbReference type="Gene3D" id="2.60.120.290">
    <property type="entry name" value="Spermadhesin, CUB domain"/>
    <property type="match status" value="1"/>
</dbReference>
<reference evidence="4 5" key="1">
    <citation type="submission" date="2018-11" db="EMBL/GenBank/DDBJ databases">
        <authorList>
            <consortium name="Pathogen Informatics"/>
        </authorList>
    </citation>
    <scope>NUCLEOTIDE SEQUENCE [LARGE SCALE GENOMIC DNA]</scope>
    <source>
        <strain evidence="4 5">Zambia</strain>
    </source>
</reference>
<gene>
    <name evidence="4" type="ORF">SMRZ_LOCUS13588</name>
</gene>
<keyword evidence="5" id="KW-1185">Reference proteome</keyword>
<dbReference type="AlphaFoldDB" id="A0A3P8EJC1"/>
<dbReference type="PROSITE" id="PS01180">
    <property type="entry name" value="CUB"/>
    <property type="match status" value="1"/>
</dbReference>
<sequence>MFFLHIAPTDQHRIVLHFRGTFELEPESHCKTDFLEIRDGAFGFTTLLGRFCSKQVPDLGTGLISTGQYMWLRFHSDSTIAHRGFQAVYRFIQTGSQKPTDSVSRESIFFYKKLFKAFYLCLLLLLEKHRLPTSTLHPTLS</sequence>
<dbReference type="PANTHER" id="PTHR46908:SF4">
    <property type="entry name" value="TUMOR NECROSIS FACTOR-INDUCIBLE GENE 6 PROTEIN"/>
    <property type="match status" value="1"/>
</dbReference>
<accession>A0A3P8EJC1</accession>
<dbReference type="Proteomes" id="UP000277204">
    <property type="component" value="Unassembled WGS sequence"/>
</dbReference>
<evidence type="ECO:0000259" key="3">
    <source>
        <dbReference type="PROSITE" id="PS01180"/>
    </source>
</evidence>
<keyword evidence="1" id="KW-1015">Disulfide bond</keyword>
<organism evidence="4 5">
    <name type="scientific">Schistosoma margrebowiei</name>
    <dbReference type="NCBI Taxonomy" id="48269"/>
    <lineage>
        <taxon>Eukaryota</taxon>
        <taxon>Metazoa</taxon>
        <taxon>Spiralia</taxon>
        <taxon>Lophotrochozoa</taxon>
        <taxon>Platyhelminthes</taxon>
        <taxon>Trematoda</taxon>
        <taxon>Digenea</taxon>
        <taxon>Strigeidida</taxon>
        <taxon>Schistosomatoidea</taxon>
        <taxon>Schistosomatidae</taxon>
        <taxon>Schistosoma</taxon>
    </lineage>
</organism>
<dbReference type="InterPro" id="IPR052129">
    <property type="entry name" value="Spermadhesin-Link_domain"/>
</dbReference>
<dbReference type="InterPro" id="IPR000859">
    <property type="entry name" value="CUB_dom"/>
</dbReference>
<evidence type="ECO:0000313" key="4">
    <source>
        <dbReference type="EMBL" id="VDP07166.1"/>
    </source>
</evidence>
<proteinExistence type="predicted"/>
<evidence type="ECO:0000256" key="2">
    <source>
        <dbReference type="PROSITE-ProRule" id="PRU00059"/>
    </source>
</evidence>
<dbReference type="SMART" id="SM00042">
    <property type="entry name" value="CUB"/>
    <property type="match status" value="1"/>
</dbReference>
<name>A0A3P8EJC1_9TREM</name>
<dbReference type="CDD" id="cd00041">
    <property type="entry name" value="CUB"/>
    <property type="match status" value="1"/>
</dbReference>
<dbReference type="SUPFAM" id="SSF49854">
    <property type="entry name" value="Spermadhesin, CUB domain"/>
    <property type="match status" value="1"/>
</dbReference>
<dbReference type="Pfam" id="PF00431">
    <property type="entry name" value="CUB"/>
    <property type="match status" value="1"/>
</dbReference>
<feature type="domain" description="CUB" evidence="3">
    <location>
        <begin position="1"/>
        <end position="92"/>
    </location>
</feature>
<evidence type="ECO:0000313" key="5">
    <source>
        <dbReference type="Proteomes" id="UP000277204"/>
    </source>
</evidence>